<organism evidence="1 2">
    <name type="scientific">Candidatus Nealsonbacteria bacterium RIFCSPHIGHO2_01_FULL_38_55</name>
    <dbReference type="NCBI Taxonomy" id="1801664"/>
    <lineage>
        <taxon>Bacteria</taxon>
        <taxon>Candidatus Nealsoniibacteriota</taxon>
    </lineage>
</organism>
<comment type="caution">
    <text evidence="1">The sequence shown here is derived from an EMBL/GenBank/DDBJ whole genome shotgun (WGS) entry which is preliminary data.</text>
</comment>
<accession>A0A1G2E3L4</accession>
<proteinExistence type="predicted"/>
<evidence type="ECO:0000313" key="1">
    <source>
        <dbReference type="EMBL" id="OGZ20403.1"/>
    </source>
</evidence>
<dbReference type="Proteomes" id="UP000177360">
    <property type="component" value="Unassembled WGS sequence"/>
</dbReference>
<sequence length="64" mass="7012">MASPFSIRPIISLKIFRPGSFAEYDSSNRPTIFSSSFLATDSSSLFCESIESTCRSSCSDDFLA</sequence>
<dbReference type="EMBL" id="MHLZ01000001">
    <property type="protein sequence ID" value="OGZ20403.1"/>
    <property type="molecule type" value="Genomic_DNA"/>
</dbReference>
<protein>
    <submittedName>
        <fullName evidence="1">Uncharacterized protein</fullName>
    </submittedName>
</protein>
<reference evidence="1 2" key="1">
    <citation type="journal article" date="2016" name="Nat. Commun.">
        <title>Thousands of microbial genomes shed light on interconnected biogeochemical processes in an aquifer system.</title>
        <authorList>
            <person name="Anantharaman K."/>
            <person name="Brown C.T."/>
            <person name="Hug L.A."/>
            <person name="Sharon I."/>
            <person name="Castelle C.J."/>
            <person name="Probst A.J."/>
            <person name="Thomas B.C."/>
            <person name="Singh A."/>
            <person name="Wilkins M.J."/>
            <person name="Karaoz U."/>
            <person name="Brodie E.L."/>
            <person name="Williams K.H."/>
            <person name="Hubbard S.S."/>
            <person name="Banfield J.F."/>
        </authorList>
    </citation>
    <scope>NUCLEOTIDE SEQUENCE [LARGE SCALE GENOMIC DNA]</scope>
</reference>
<name>A0A1G2E3L4_9BACT</name>
<dbReference type="AlphaFoldDB" id="A0A1G2E3L4"/>
<gene>
    <name evidence="1" type="ORF">A2626_02050</name>
</gene>
<evidence type="ECO:0000313" key="2">
    <source>
        <dbReference type="Proteomes" id="UP000177360"/>
    </source>
</evidence>